<dbReference type="STRING" id="1314782.A0A165U4L5"/>
<proteinExistence type="predicted"/>
<gene>
    <name evidence="1" type="ORF">NEOLEDRAFT_106144</name>
</gene>
<organism evidence="1 2">
    <name type="scientific">Neolentinus lepideus HHB14362 ss-1</name>
    <dbReference type="NCBI Taxonomy" id="1314782"/>
    <lineage>
        <taxon>Eukaryota</taxon>
        <taxon>Fungi</taxon>
        <taxon>Dikarya</taxon>
        <taxon>Basidiomycota</taxon>
        <taxon>Agaricomycotina</taxon>
        <taxon>Agaricomycetes</taxon>
        <taxon>Gloeophyllales</taxon>
        <taxon>Gloeophyllaceae</taxon>
        <taxon>Neolentinus</taxon>
    </lineage>
</organism>
<dbReference type="InParanoid" id="A0A165U4L5"/>
<keyword evidence="2" id="KW-1185">Reference proteome</keyword>
<dbReference type="Proteomes" id="UP000076761">
    <property type="component" value="Unassembled WGS sequence"/>
</dbReference>
<dbReference type="OrthoDB" id="3133596at2759"/>
<name>A0A165U4L5_9AGAM</name>
<evidence type="ECO:0000313" key="1">
    <source>
        <dbReference type="EMBL" id="KZT27636.1"/>
    </source>
</evidence>
<dbReference type="AlphaFoldDB" id="A0A165U4L5"/>
<accession>A0A165U4L5</accession>
<reference evidence="1 2" key="1">
    <citation type="journal article" date="2016" name="Mol. Biol. Evol.">
        <title>Comparative Genomics of Early-Diverging Mushroom-Forming Fungi Provides Insights into the Origins of Lignocellulose Decay Capabilities.</title>
        <authorList>
            <person name="Nagy L.G."/>
            <person name="Riley R."/>
            <person name="Tritt A."/>
            <person name="Adam C."/>
            <person name="Daum C."/>
            <person name="Floudas D."/>
            <person name="Sun H."/>
            <person name="Yadav J.S."/>
            <person name="Pangilinan J."/>
            <person name="Larsson K.H."/>
            <person name="Matsuura K."/>
            <person name="Barry K."/>
            <person name="Labutti K."/>
            <person name="Kuo R."/>
            <person name="Ohm R.A."/>
            <person name="Bhattacharya S.S."/>
            <person name="Shirouzu T."/>
            <person name="Yoshinaga Y."/>
            <person name="Martin F.M."/>
            <person name="Grigoriev I.V."/>
            <person name="Hibbett D.S."/>
        </authorList>
    </citation>
    <scope>NUCLEOTIDE SEQUENCE [LARGE SCALE GENOMIC DNA]</scope>
    <source>
        <strain evidence="1 2">HHB14362 ss-1</strain>
    </source>
</reference>
<evidence type="ECO:0000313" key="2">
    <source>
        <dbReference type="Proteomes" id="UP000076761"/>
    </source>
</evidence>
<dbReference type="EMBL" id="KV425561">
    <property type="protein sequence ID" value="KZT27636.1"/>
    <property type="molecule type" value="Genomic_DNA"/>
</dbReference>
<protein>
    <submittedName>
        <fullName evidence="1">Uncharacterized protein</fullName>
    </submittedName>
</protein>
<sequence length="146" mass="16268">MLAHDDSRPLPSQLFTDKAPNSLWTYDFVPLKLLSQNVTIHRKSLDAAARSTVQAGSHVATYTLHQPPFSDFPRLECSAHPFFVIANAMEKFRKNLAVVLRYPRLREIRVALLPLWDLWTSDPPDSLGIRTAASVSSCQPFPGGGP</sequence>